<organism evidence="2">
    <name type="scientific">Thermosporothrix sp. COM3</name>
    <dbReference type="NCBI Taxonomy" id="2490863"/>
    <lineage>
        <taxon>Bacteria</taxon>
        <taxon>Bacillati</taxon>
        <taxon>Chloroflexota</taxon>
        <taxon>Ktedonobacteria</taxon>
        <taxon>Ktedonobacterales</taxon>
        <taxon>Thermosporotrichaceae</taxon>
        <taxon>Thermosporothrix</taxon>
    </lineage>
</organism>
<gene>
    <name evidence="2" type="ORF">KTC_05460</name>
</gene>
<reference evidence="2" key="1">
    <citation type="submission" date="2018-12" db="EMBL/GenBank/DDBJ databases">
        <title>Novel natural products biosynthetic potential of the class Ktedonobacteria.</title>
        <authorList>
            <person name="Zheng Y."/>
            <person name="Saitou A."/>
            <person name="Wang C.M."/>
            <person name="Toyoda A."/>
            <person name="Minakuchi Y."/>
            <person name="Sekiguchi Y."/>
            <person name="Ueda K."/>
            <person name="Takano H."/>
            <person name="Sakai Y."/>
            <person name="Yokota A."/>
            <person name="Yabe S."/>
        </authorList>
    </citation>
    <scope>NUCLEOTIDE SEQUENCE</scope>
    <source>
        <strain evidence="2">COM3</strain>
    </source>
</reference>
<accession>A0A455SI18</accession>
<sequence length="247" mass="26571">MGRSIVWARWGGCFLLFLLFALSACDQKQITSKTEDGGTIPFQVVEPPELVIASDVADIVIRKGDSNTVTFAITQITDEERKDFHITARQDGNTIRIEEVLRSRTASNETHHGPRLELTTPEHSNIQIKNKVGSSSIEQITGVVKIRSEAGAIDMSEVTLKAGSTFQTTAGAIAFHGTLDPTGPYSFETEVGSIDLTLPADSAFQLNAFSTLGPISNAFESDVTGNSPRAALTLRTVVGNIAIHKAN</sequence>
<feature type="signal peptide" evidence="1">
    <location>
        <begin position="1"/>
        <end position="24"/>
    </location>
</feature>
<proteinExistence type="predicted"/>
<evidence type="ECO:0000256" key="1">
    <source>
        <dbReference type="SAM" id="SignalP"/>
    </source>
</evidence>
<feature type="chain" id="PRO_5019769595" evidence="1">
    <location>
        <begin position="25"/>
        <end position="247"/>
    </location>
</feature>
<evidence type="ECO:0000313" key="2">
    <source>
        <dbReference type="EMBL" id="BBH85795.1"/>
    </source>
</evidence>
<protein>
    <submittedName>
        <fullName evidence="2">Uncharacterized protein</fullName>
    </submittedName>
</protein>
<keyword evidence="1" id="KW-0732">Signal</keyword>
<dbReference type="EMBL" id="AP019376">
    <property type="protein sequence ID" value="BBH85795.1"/>
    <property type="molecule type" value="Genomic_DNA"/>
</dbReference>
<name>A0A455SI18_9CHLR</name>
<dbReference type="AlphaFoldDB" id="A0A455SI18"/>
<dbReference type="PROSITE" id="PS51257">
    <property type="entry name" value="PROKAR_LIPOPROTEIN"/>
    <property type="match status" value="1"/>
</dbReference>